<feature type="compositionally biased region" description="Low complexity" evidence="1">
    <location>
        <begin position="57"/>
        <end position="73"/>
    </location>
</feature>
<comment type="caution">
    <text evidence="2">The sequence shown here is derived from an EMBL/GenBank/DDBJ whole genome shotgun (WGS) entry which is preliminary data.</text>
</comment>
<sequence>MGGPARLALGALVGAGVAALVGFSALSGKGDLPVPPAPSDVGHIVVVKGSEPPSRVATPTGDAPTSTTTTTTTTTTVVTTTTTVAPTTTTTTAPAITTTTAAPTTTRQTTTTTHRPTTTTPTTTTTTRRPCGWWC</sequence>
<proteinExistence type="predicted"/>
<protein>
    <submittedName>
        <fullName evidence="2">Cell division septation protein DedD</fullName>
    </submittedName>
</protein>
<dbReference type="GO" id="GO:0051301">
    <property type="term" value="P:cell division"/>
    <property type="evidence" value="ECO:0007669"/>
    <property type="project" value="UniProtKB-KW"/>
</dbReference>
<dbReference type="EMBL" id="JAVDSG010000001">
    <property type="protein sequence ID" value="MDR6597463.1"/>
    <property type="molecule type" value="Genomic_DNA"/>
</dbReference>
<name>A0ABU1Q4L0_9PSEU</name>
<dbReference type="RefSeq" id="WP_310310708.1">
    <property type="nucleotide sequence ID" value="NZ_BAAAXB010000001.1"/>
</dbReference>
<feature type="region of interest" description="Disordered" evidence="1">
    <location>
        <begin position="85"/>
        <end position="131"/>
    </location>
</feature>
<keyword evidence="2" id="KW-0132">Cell division</keyword>
<feature type="compositionally biased region" description="Low complexity" evidence="1">
    <location>
        <begin position="85"/>
        <end position="128"/>
    </location>
</feature>
<evidence type="ECO:0000256" key="1">
    <source>
        <dbReference type="SAM" id="MobiDB-lite"/>
    </source>
</evidence>
<evidence type="ECO:0000313" key="2">
    <source>
        <dbReference type="EMBL" id="MDR6597463.1"/>
    </source>
</evidence>
<evidence type="ECO:0000313" key="3">
    <source>
        <dbReference type="Proteomes" id="UP001268819"/>
    </source>
</evidence>
<accession>A0ABU1Q4L0</accession>
<feature type="region of interest" description="Disordered" evidence="1">
    <location>
        <begin position="50"/>
        <end position="73"/>
    </location>
</feature>
<keyword evidence="3" id="KW-1185">Reference proteome</keyword>
<keyword evidence="2" id="KW-0131">Cell cycle</keyword>
<gene>
    <name evidence="2" type="ORF">J2S66_005847</name>
</gene>
<dbReference type="Proteomes" id="UP001268819">
    <property type="component" value="Unassembled WGS sequence"/>
</dbReference>
<organism evidence="2 3">
    <name type="scientific">Saccharothrix longispora</name>
    <dbReference type="NCBI Taxonomy" id="33920"/>
    <lineage>
        <taxon>Bacteria</taxon>
        <taxon>Bacillati</taxon>
        <taxon>Actinomycetota</taxon>
        <taxon>Actinomycetes</taxon>
        <taxon>Pseudonocardiales</taxon>
        <taxon>Pseudonocardiaceae</taxon>
        <taxon>Saccharothrix</taxon>
    </lineage>
</organism>
<reference evidence="2 3" key="1">
    <citation type="submission" date="2023-07" db="EMBL/GenBank/DDBJ databases">
        <title>Sequencing the genomes of 1000 actinobacteria strains.</title>
        <authorList>
            <person name="Klenk H.-P."/>
        </authorList>
    </citation>
    <scope>NUCLEOTIDE SEQUENCE [LARGE SCALE GENOMIC DNA]</scope>
    <source>
        <strain evidence="2 3">DSM 43749</strain>
    </source>
</reference>